<keyword evidence="4 12" id="KW-0812">Transmembrane</keyword>
<dbReference type="InterPro" id="IPR035965">
    <property type="entry name" value="PAS-like_dom_sf"/>
</dbReference>
<dbReference type="PROSITE" id="PS50125">
    <property type="entry name" value="GUANYLATE_CYCLASE_2"/>
    <property type="match status" value="1"/>
</dbReference>
<keyword evidence="10 12" id="KW-0472">Membrane</keyword>
<dbReference type="GO" id="GO:0009190">
    <property type="term" value="P:cyclic nucleotide biosynthetic process"/>
    <property type="evidence" value="ECO:0007669"/>
    <property type="project" value="InterPro"/>
</dbReference>
<evidence type="ECO:0000256" key="11">
    <source>
        <dbReference type="ARBA" id="ARBA00023239"/>
    </source>
</evidence>
<evidence type="ECO:0000313" key="15">
    <source>
        <dbReference type="Proteomes" id="UP000179807"/>
    </source>
</evidence>
<evidence type="ECO:0000256" key="2">
    <source>
        <dbReference type="ARBA" id="ARBA00004141"/>
    </source>
</evidence>
<evidence type="ECO:0000256" key="6">
    <source>
        <dbReference type="ARBA" id="ARBA00022741"/>
    </source>
</evidence>
<keyword evidence="6" id="KW-0547">Nucleotide-binding</keyword>
<comment type="catalytic activity">
    <reaction evidence="1">
        <text>ATP = 3',5'-cyclic AMP + diphosphate</text>
        <dbReference type="Rhea" id="RHEA:15389"/>
        <dbReference type="ChEBI" id="CHEBI:30616"/>
        <dbReference type="ChEBI" id="CHEBI:33019"/>
        <dbReference type="ChEBI" id="CHEBI:58165"/>
        <dbReference type="EC" id="4.6.1.1"/>
    </reaction>
</comment>
<dbReference type="InterPro" id="IPR029787">
    <property type="entry name" value="Nucleotide_cyclase"/>
</dbReference>
<organism evidence="14 15">
    <name type="scientific">Tritrichomonas foetus</name>
    <dbReference type="NCBI Taxonomy" id="1144522"/>
    <lineage>
        <taxon>Eukaryota</taxon>
        <taxon>Metamonada</taxon>
        <taxon>Parabasalia</taxon>
        <taxon>Tritrichomonadida</taxon>
        <taxon>Tritrichomonadidae</taxon>
        <taxon>Tritrichomonas</taxon>
    </lineage>
</organism>
<feature type="transmembrane region" description="Helical" evidence="12">
    <location>
        <begin position="80"/>
        <end position="100"/>
    </location>
</feature>
<dbReference type="CDD" id="cd07302">
    <property type="entry name" value="CHD"/>
    <property type="match status" value="1"/>
</dbReference>
<name>A0A1J4K7R4_9EUKA</name>
<keyword evidence="7" id="KW-0067">ATP-binding</keyword>
<dbReference type="VEuPathDB" id="TrichDB:TRFO_24682"/>
<dbReference type="PANTHER" id="PTHR45627">
    <property type="entry name" value="ADENYLATE CYCLASE TYPE 1"/>
    <property type="match status" value="1"/>
</dbReference>
<dbReference type="SMART" id="SM00044">
    <property type="entry name" value="CYCc"/>
    <property type="match status" value="1"/>
</dbReference>
<evidence type="ECO:0000256" key="7">
    <source>
        <dbReference type="ARBA" id="ARBA00022840"/>
    </source>
</evidence>
<dbReference type="CDD" id="cd00130">
    <property type="entry name" value="PAS"/>
    <property type="match status" value="1"/>
</dbReference>
<dbReference type="GO" id="GO:0004016">
    <property type="term" value="F:adenylate cyclase activity"/>
    <property type="evidence" value="ECO:0007669"/>
    <property type="project" value="UniProtKB-EC"/>
</dbReference>
<dbReference type="EMBL" id="MLAK01000706">
    <property type="protein sequence ID" value="OHT07042.1"/>
    <property type="molecule type" value="Genomic_DNA"/>
</dbReference>
<reference evidence="14" key="1">
    <citation type="submission" date="2016-10" db="EMBL/GenBank/DDBJ databases">
        <authorList>
            <person name="Benchimol M."/>
            <person name="Almeida L.G."/>
            <person name="Vasconcelos A.T."/>
            <person name="Perreira-Neves A."/>
            <person name="Rosa I.A."/>
            <person name="Tasca T."/>
            <person name="Bogo M.R."/>
            <person name="de Souza W."/>
        </authorList>
    </citation>
    <scope>NUCLEOTIDE SEQUENCE [LARGE SCALE GENOMIC DNA]</scope>
    <source>
        <strain evidence="14">K</strain>
    </source>
</reference>
<sequence>MLVSLLCVINAIVIYEISLIFQEIQEHSNLYNLQRFYLYDLGRCAAFGAYLYHYEKNGSSFPFSSFNAIKRKINFTREKYSDVLIMLSIGYFNISAANGYDSDIDKFRTQELCLQGTNSTSSLDFFNCISYDRLKDSMLNLMNNLLASIETNTHESEDVRMILLMLETRIASGYQKIFDMYVDKYHDNYDLIVNLSIGFLCINLLVIWLTYSIEHYQQKKFHDDYETFKELMLRIQPFSFVSNSTILNYLLNQNDHKDNQMSSGSQTIFTVSSDAMIFLNTKTLIENTNLAATTIFGYTSDQLLGQKLAQLFPAEVGQNSQIFSTIQLMISGQSKMVYEFDGTGQKDDGSSIQMRIVLIGFAENRRNADSFALVCKDLTVELRERSMVEEAKRISDHILLQLVPKEILSKLQKGEKEIAFTIPSASFCFADIEKFSAYSQSLTTPQDVLKSISLIFTTFDKIAATFDSITKIKVIGDCYFAGAGLFASTQIPDSYANIMIQFGLQLIDSLEDLNLSINANLQIRVGVHTGGPVTVGILGPEKPIFDVFGFPVIVAAKLEKTGLPSSIHISEEAYQYVASENMNIEPAEDIEVNGQIVKTFSVIQSIDSSRSIGMSRNKSLIGDQGDLTKSGVLLQEMVNLSDSFIT</sequence>
<dbReference type="AlphaFoldDB" id="A0A1J4K7R4"/>
<comment type="caution">
    <text evidence="14">The sequence shown here is derived from an EMBL/GenBank/DDBJ whole genome shotgun (WGS) entry which is preliminary data.</text>
</comment>
<dbReference type="GO" id="GO:0005886">
    <property type="term" value="C:plasma membrane"/>
    <property type="evidence" value="ECO:0007669"/>
    <property type="project" value="TreeGrafter"/>
</dbReference>
<dbReference type="NCBIfam" id="TIGR00229">
    <property type="entry name" value="sensory_box"/>
    <property type="match status" value="1"/>
</dbReference>
<dbReference type="Gene3D" id="3.30.450.20">
    <property type="entry name" value="PAS domain"/>
    <property type="match status" value="1"/>
</dbReference>
<evidence type="ECO:0000256" key="8">
    <source>
        <dbReference type="ARBA" id="ARBA00022842"/>
    </source>
</evidence>
<gene>
    <name evidence="14" type="ORF">TRFO_24682</name>
</gene>
<dbReference type="Pfam" id="PF13426">
    <property type="entry name" value="PAS_9"/>
    <property type="match status" value="1"/>
</dbReference>
<dbReference type="OrthoDB" id="2107370at2759"/>
<comment type="subcellular location">
    <subcellularLocation>
        <location evidence="2">Membrane</location>
        <topology evidence="2">Multi-pass membrane protein</topology>
    </subcellularLocation>
</comment>
<evidence type="ECO:0000256" key="5">
    <source>
        <dbReference type="ARBA" id="ARBA00022723"/>
    </source>
</evidence>
<evidence type="ECO:0000313" key="14">
    <source>
        <dbReference type="EMBL" id="OHT07042.1"/>
    </source>
</evidence>
<dbReference type="InterPro" id="IPR001054">
    <property type="entry name" value="A/G_cyclase"/>
</dbReference>
<keyword evidence="5" id="KW-0479">Metal-binding</keyword>
<keyword evidence="11" id="KW-0456">Lyase</keyword>
<dbReference type="GO" id="GO:0046872">
    <property type="term" value="F:metal ion binding"/>
    <property type="evidence" value="ECO:0007669"/>
    <property type="project" value="UniProtKB-KW"/>
</dbReference>
<keyword evidence="9 12" id="KW-1133">Transmembrane helix</keyword>
<evidence type="ECO:0000256" key="4">
    <source>
        <dbReference type="ARBA" id="ARBA00022692"/>
    </source>
</evidence>
<keyword evidence="15" id="KW-1185">Reference proteome</keyword>
<dbReference type="Pfam" id="PF00211">
    <property type="entry name" value="Guanylate_cyc"/>
    <property type="match status" value="1"/>
</dbReference>
<proteinExistence type="predicted"/>
<dbReference type="PANTHER" id="PTHR45627:SF12">
    <property type="entry name" value="ADENYLATE CYCLASE TYPE 2"/>
    <property type="match status" value="1"/>
</dbReference>
<evidence type="ECO:0000256" key="10">
    <source>
        <dbReference type="ARBA" id="ARBA00023136"/>
    </source>
</evidence>
<evidence type="ECO:0000259" key="13">
    <source>
        <dbReference type="PROSITE" id="PS50125"/>
    </source>
</evidence>
<protein>
    <recommendedName>
        <fullName evidence="3">adenylate cyclase</fullName>
        <ecNumber evidence="3">4.6.1.1</ecNumber>
    </recommendedName>
</protein>
<dbReference type="GO" id="GO:0005524">
    <property type="term" value="F:ATP binding"/>
    <property type="evidence" value="ECO:0007669"/>
    <property type="project" value="UniProtKB-KW"/>
</dbReference>
<feature type="domain" description="Guanylate cyclase" evidence="13">
    <location>
        <begin position="426"/>
        <end position="559"/>
    </location>
</feature>
<evidence type="ECO:0000256" key="3">
    <source>
        <dbReference type="ARBA" id="ARBA00012201"/>
    </source>
</evidence>
<dbReference type="SUPFAM" id="SSF55785">
    <property type="entry name" value="PYP-like sensor domain (PAS domain)"/>
    <property type="match status" value="1"/>
</dbReference>
<dbReference type="Proteomes" id="UP000179807">
    <property type="component" value="Unassembled WGS sequence"/>
</dbReference>
<feature type="transmembrane region" description="Helical" evidence="12">
    <location>
        <begin position="191"/>
        <end position="211"/>
    </location>
</feature>
<dbReference type="InterPro" id="IPR000014">
    <property type="entry name" value="PAS"/>
</dbReference>
<evidence type="ECO:0000256" key="1">
    <source>
        <dbReference type="ARBA" id="ARBA00001593"/>
    </source>
</evidence>
<dbReference type="EC" id="4.6.1.1" evidence="3"/>
<dbReference type="SUPFAM" id="SSF55073">
    <property type="entry name" value="Nucleotide cyclase"/>
    <property type="match status" value="1"/>
</dbReference>
<evidence type="ECO:0000256" key="9">
    <source>
        <dbReference type="ARBA" id="ARBA00022989"/>
    </source>
</evidence>
<keyword evidence="8" id="KW-0460">Magnesium</keyword>
<dbReference type="Gene3D" id="3.30.70.1230">
    <property type="entry name" value="Nucleotide cyclase"/>
    <property type="match status" value="1"/>
</dbReference>
<dbReference type="GO" id="GO:0007189">
    <property type="term" value="P:adenylate cyclase-activating G protein-coupled receptor signaling pathway"/>
    <property type="evidence" value="ECO:0007669"/>
    <property type="project" value="TreeGrafter"/>
</dbReference>
<accession>A0A1J4K7R4</accession>
<evidence type="ECO:0000256" key="12">
    <source>
        <dbReference type="SAM" id="Phobius"/>
    </source>
</evidence>
<dbReference type="RefSeq" id="XP_068360178.1">
    <property type="nucleotide sequence ID" value="XM_068503896.1"/>
</dbReference>
<dbReference type="GeneID" id="94838600"/>
<dbReference type="GO" id="GO:0035556">
    <property type="term" value="P:intracellular signal transduction"/>
    <property type="evidence" value="ECO:0007669"/>
    <property type="project" value="InterPro"/>
</dbReference>